<feature type="compositionally biased region" description="Polar residues" evidence="1">
    <location>
        <begin position="179"/>
        <end position="191"/>
    </location>
</feature>
<sequence length="248" mass="26954">MAAQSDASHVAAPSDPVVISSATLGVALFVTLLLTLYLYVQRHHRQVDAQSITAQPLTITFASDDVLRLRERERSWAESRGESEGAWPRASVSSTYWSSSTMPPPQPSLVIVPSAVAASAGSLPPSYRATMSGRTSRARPYDTRISRDSVSLSPCRERRESSMVGDEPADHEDDGEPSSYYSARNRSSTRLSEPHPVDAAENRQVGADGSPPVSVSVQEQPQRRFLPVLMQESETGRSEVPPPYEASS</sequence>
<dbReference type="AlphaFoldDB" id="A0AAD7XB80"/>
<dbReference type="EMBL" id="JAPEVG010000229">
    <property type="protein sequence ID" value="KAJ8473254.1"/>
    <property type="molecule type" value="Genomic_DNA"/>
</dbReference>
<evidence type="ECO:0000313" key="4">
    <source>
        <dbReference type="Proteomes" id="UP001215151"/>
    </source>
</evidence>
<feature type="compositionally biased region" description="Acidic residues" evidence="1">
    <location>
        <begin position="167"/>
        <end position="176"/>
    </location>
</feature>
<evidence type="ECO:0000313" key="3">
    <source>
        <dbReference type="EMBL" id="KAJ8473254.1"/>
    </source>
</evidence>
<organism evidence="3 4">
    <name type="scientific">Trametes cubensis</name>
    <dbReference type="NCBI Taxonomy" id="1111947"/>
    <lineage>
        <taxon>Eukaryota</taxon>
        <taxon>Fungi</taxon>
        <taxon>Dikarya</taxon>
        <taxon>Basidiomycota</taxon>
        <taxon>Agaricomycotina</taxon>
        <taxon>Agaricomycetes</taxon>
        <taxon>Polyporales</taxon>
        <taxon>Polyporaceae</taxon>
        <taxon>Trametes</taxon>
    </lineage>
</organism>
<proteinExistence type="predicted"/>
<keyword evidence="4" id="KW-1185">Reference proteome</keyword>
<evidence type="ECO:0000256" key="2">
    <source>
        <dbReference type="SAM" id="Phobius"/>
    </source>
</evidence>
<reference evidence="3" key="1">
    <citation type="submission" date="2022-11" db="EMBL/GenBank/DDBJ databases">
        <title>Genome Sequence of Cubamyces cubensis.</title>
        <authorList>
            <person name="Buettner E."/>
        </authorList>
    </citation>
    <scope>NUCLEOTIDE SEQUENCE</scope>
    <source>
        <strain evidence="3">MPL-01</strain>
    </source>
</reference>
<keyword evidence="2" id="KW-1133">Transmembrane helix</keyword>
<keyword evidence="2" id="KW-0812">Transmembrane</keyword>
<feature type="transmembrane region" description="Helical" evidence="2">
    <location>
        <begin position="17"/>
        <end position="40"/>
    </location>
</feature>
<dbReference type="Proteomes" id="UP001215151">
    <property type="component" value="Unassembled WGS sequence"/>
</dbReference>
<evidence type="ECO:0000256" key="1">
    <source>
        <dbReference type="SAM" id="MobiDB-lite"/>
    </source>
</evidence>
<gene>
    <name evidence="3" type="ORF">ONZ51_g7989</name>
</gene>
<keyword evidence="2" id="KW-0472">Membrane</keyword>
<name>A0AAD7XB80_9APHY</name>
<protein>
    <submittedName>
        <fullName evidence="3">Uncharacterized protein</fullName>
    </submittedName>
</protein>
<accession>A0AAD7XB80</accession>
<feature type="region of interest" description="Disordered" evidence="1">
    <location>
        <begin position="122"/>
        <end position="248"/>
    </location>
</feature>
<feature type="compositionally biased region" description="Basic and acidic residues" evidence="1">
    <location>
        <begin position="192"/>
        <end position="201"/>
    </location>
</feature>
<comment type="caution">
    <text evidence="3">The sequence shown here is derived from an EMBL/GenBank/DDBJ whole genome shotgun (WGS) entry which is preliminary data.</text>
</comment>